<organism evidence="1 2">
    <name type="scientific">Nonomuraea aridisoli</name>
    <dbReference type="NCBI Taxonomy" id="2070368"/>
    <lineage>
        <taxon>Bacteria</taxon>
        <taxon>Bacillati</taxon>
        <taxon>Actinomycetota</taxon>
        <taxon>Actinomycetes</taxon>
        <taxon>Streptosporangiales</taxon>
        <taxon>Streptosporangiaceae</taxon>
        <taxon>Nonomuraea</taxon>
    </lineage>
</organism>
<dbReference type="Proteomes" id="UP000249304">
    <property type="component" value="Unassembled WGS sequence"/>
</dbReference>
<reference evidence="1 2" key="1">
    <citation type="submission" date="2018-01" db="EMBL/GenBank/DDBJ databases">
        <title>Draft genome sequence of Nonomuraea sp. KC333.</title>
        <authorList>
            <person name="Sahin N."/>
            <person name="Saygin H."/>
            <person name="Ay H."/>
        </authorList>
    </citation>
    <scope>NUCLEOTIDE SEQUENCE [LARGE SCALE GENOMIC DNA]</scope>
    <source>
        <strain evidence="1 2">KC333</strain>
    </source>
</reference>
<evidence type="ECO:0000313" key="2">
    <source>
        <dbReference type="Proteomes" id="UP000249304"/>
    </source>
</evidence>
<evidence type="ECO:0008006" key="3">
    <source>
        <dbReference type="Google" id="ProtNLM"/>
    </source>
</evidence>
<dbReference type="AlphaFoldDB" id="A0A2W2FAH2"/>
<keyword evidence="2" id="KW-1185">Reference proteome</keyword>
<evidence type="ECO:0000313" key="1">
    <source>
        <dbReference type="EMBL" id="PZG22530.1"/>
    </source>
</evidence>
<dbReference type="RefSeq" id="WP_146615460.1">
    <property type="nucleotide sequence ID" value="NZ_POUD01000008.1"/>
</dbReference>
<proteinExistence type="predicted"/>
<gene>
    <name evidence="1" type="ORF">C1J01_03850</name>
</gene>
<comment type="caution">
    <text evidence="1">The sequence shown here is derived from an EMBL/GenBank/DDBJ whole genome shotgun (WGS) entry which is preliminary data.</text>
</comment>
<dbReference type="EMBL" id="POUD01000008">
    <property type="protein sequence ID" value="PZG22530.1"/>
    <property type="molecule type" value="Genomic_DNA"/>
</dbReference>
<name>A0A2W2FAH2_9ACTN</name>
<sequence>MRSSTPTLDRPDPLDSTAEVTPLDVSNLFDLGVQVGPVHDLPAGMDSADCTNDTCTGTCASCGCSGGC</sequence>
<accession>A0A2W2FAH2</accession>
<protein>
    <recommendedName>
        <fullName evidence="3">FxLD family lantipeptide</fullName>
    </recommendedName>
</protein>